<dbReference type="PANTHER" id="PTHR43004">
    <property type="entry name" value="TRK SYSTEM POTASSIUM UPTAKE PROTEIN"/>
    <property type="match status" value="1"/>
</dbReference>
<dbReference type="OrthoDB" id="9766816at2"/>
<dbReference type="Gene3D" id="3.40.30.120">
    <property type="match status" value="1"/>
</dbReference>
<reference evidence="5 6" key="1">
    <citation type="submission" date="2017-04" db="EMBL/GenBank/DDBJ databases">
        <title>The whole genome sequencing and assembly of Halobacillus mangrovi strain.</title>
        <authorList>
            <person name="Lee S.-J."/>
            <person name="Park M.-K."/>
            <person name="Kim J.-Y."/>
            <person name="Lee Y.-J."/>
            <person name="Yi H."/>
            <person name="Bahn Y.-S."/>
            <person name="Kim J.F."/>
            <person name="Lee D.-W."/>
        </authorList>
    </citation>
    <scope>NUCLEOTIDE SEQUENCE [LARGE SCALE GENOMIC DNA]</scope>
    <source>
        <strain evidence="5 6">KTB 131</strain>
    </source>
</reference>
<evidence type="ECO:0000256" key="1">
    <source>
        <dbReference type="ARBA" id="ARBA00001974"/>
    </source>
</evidence>
<dbReference type="EMBL" id="CP020772">
    <property type="protein sequence ID" value="ARI78751.1"/>
    <property type="molecule type" value="Genomic_DNA"/>
</dbReference>
<evidence type="ECO:0000256" key="2">
    <source>
        <dbReference type="ARBA" id="ARBA00022630"/>
    </source>
</evidence>
<evidence type="ECO:0000313" key="6">
    <source>
        <dbReference type="Proteomes" id="UP000192527"/>
    </source>
</evidence>
<dbReference type="PANTHER" id="PTHR43004:SF19">
    <property type="entry name" value="BINDING MONOOXYGENASE, PUTATIVE (JCVI)-RELATED"/>
    <property type="match status" value="1"/>
</dbReference>
<dbReference type="InterPro" id="IPR002938">
    <property type="entry name" value="FAD-bd"/>
</dbReference>
<dbReference type="GO" id="GO:0016709">
    <property type="term" value="F:oxidoreductase activity, acting on paired donors, with incorporation or reduction of molecular oxygen, NAD(P)H as one donor, and incorporation of one atom of oxygen"/>
    <property type="evidence" value="ECO:0007669"/>
    <property type="project" value="UniProtKB-ARBA"/>
</dbReference>
<evidence type="ECO:0000256" key="3">
    <source>
        <dbReference type="ARBA" id="ARBA00022827"/>
    </source>
</evidence>
<name>A0A1W5ZZT7_9BACI</name>
<dbReference type="STRING" id="402384.HM131_18730"/>
<gene>
    <name evidence="5" type="ORF">HM131_18730</name>
</gene>
<dbReference type="InterPro" id="IPR050641">
    <property type="entry name" value="RIFMO-like"/>
</dbReference>
<dbReference type="KEGG" id="hmn:HM131_18730"/>
<feature type="domain" description="FAD-binding" evidence="4">
    <location>
        <begin position="6"/>
        <end position="343"/>
    </location>
</feature>
<evidence type="ECO:0000313" key="5">
    <source>
        <dbReference type="EMBL" id="ARI78751.1"/>
    </source>
</evidence>
<keyword evidence="6" id="KW-1185">Reference proteome</keyword>
<dbReference type="SUPFAM" id="SSF51905">
    <property type="entry name" value="FAD/NAD(P)-binding domain"/>
    <property type="match status" value="1"/>
</dbReference>
<dbReference type="Proteomes" id="UP000192527">
    <property type="component" value="Chromosome"/>
</dbReference>
<comment type="cofactor">
    <cofactor evidence="1">
        <name>FAD</name>
        <dbReference type="ChEBI" id="CHEBI:57692"/>
    </cofactor>
</comment>
<dbReference type="AlphaFoldDB" id="A0A1W5ZZT7"/>
<dbReference type="RefSeq" id="WP_085031210.1">
    <property type="nucleotide sequence ID" value="NZ_CP020772.1"/>
</dbReference>
<sequence length="539" mass="60794">MTSVIETDVLIIGAGPAGLMAANELQKRDVDYLCLEKRTGPSELSKALGIQARTLEMFELLGVHQSFLRRGYPGPGSKLHLGGENPSLVELYHIESRYPYLLIIPQSETEKILEEHLSALGGEVSRKHEVVEVIEADRGVYVNAMHDGELKKYFAKYLLACDGAHSKVRQDLDVTFEGEDEGYTFFLGDVDVPSLNEIYINMHLNDRGAVAFFPYKDGSYRVVGLDRAKQGLPHKDELTLDELQESLNTILSEPYQVKNPKWLSYFGTAHRQVPNYRKGRVFFIGDAAHIHNPIGGQGMNLGLEDAANLGWKLDAVLKGHANDSFLDSYHFERSPIGMDVLKETARMLKIIDLQGAQGKVRNWTGKAALTQDWVQKKIAHHLSHIYNEYEDTSRNKELLDSSLSKEAIQSGKRVPDHLLFFDGTNDKSVYPLIRRHGYICFIYIDAQDDALINHAYTFSRMARENYPDLLKIFLVAKGGTVLTKGKELPIIYDVHRHLEKKLGMEKGSTLLIRPDGHVAFHAMSSEPEQTMTKLKRFLS</sequence>
<keyword evidence="3" id="KW-0274">FAD</keyword>
<keyword evidence="2" id="KW-0285">Flavoprotein</keyword>
<dbReference type="GO" id="GO:0071949">
    <property type="term" value="F:FAD binding"/>
    <property type="evidence" value="ECO:0007669"/>
    <property type="project" value="InterPro"/>
</dbReference>
<dbReference type="InterPro" id="IPR036188">
    <property type="entry name" value="FAD/NAD-bd_sf"/>
</dbReference>
<organism evidence="5 6">
    <name type="scientific">Halobacillus mangrovi</name>
    <dbReference type="NCBI Taxonomy" id="402384"/>
    <lineage>
        <taxon>Bacteria</taxon>
        <taxon>Bacillati</taxon>
        <taxon>Bacillota</taxon>
        <taxon>Bacilli</taxon>
        <taxon>Bacillales</taxon>
        <taxon>Bacillaceae</taxon>
        <taxon>Halobacillus</taxon>
    </lineage>
</organism>
<dbReference type="Pfam" id="PF01494">
    <property type="entry name" value="FAD_binding_3"/>
    <property type="match status" value="1"/>
</dbReference>
<dbReference type="PRINTS" id="PR00420">
    <property type="entry name" value="RNGMNOXGNASE"/>
</dbReference>
<dbReference type="Gene3D" id="3.50.50.60">
    <property type="entry name" value="FAD/NAD(P)-binding domain"/>
    <property type="match status" value="2"/>
</dbReference>
<proteinExistence type="predicted"/>
<dbReference type="Gene3D" id="3.30.70.2450">
    <property type="match status" value="1"/>
</dbReference>
<protein>
    <recommendedName>
        <fullName evidence="4">FAD-binding domain-containing protein</fullName>
    </recommendedName>
</protein>
<accession>A0A1W5ZZT7</accession>
<evidence type="ECO:0000259" key="4">
    <source>
        <dbReference type="Pfam" id="PF01494"/>
    </source>
</evidence>